<dbReference type="GO" id="GO:0016747">
    <property type="term" value="F:acyltransferase activity, transferring groups other than amino-acyl groups"/>
    <property type="evidence" value="ECO:0007669"/>
    <property type="project" value="InterPro"/>
</dbReference>
<feature type="transmembrane region" description="Helical" evidence="1">
    <location>
        <begin position="291"/>
        <end position="312"/>
    </location>
</feature>
<accession>A0AAW1TAW3</accession>
<evidence type="ECO:0000313" key="3">
    <source>
        <dbReference type="EMBL" id="KAK9865974.1"/>
    </source>
</evidence>
<dbReference type="PANTHER" id="PTHR23028:SF53">
    <property type="entry name" value="ACYL_TRANSF_3 DOMAIN-CONTAINING PROTEIN"/>
    <property type="match status" value="1"/>
</dbReference>
<feature type="transmembrane region" description="Helical" evidence="1">
    <location>
        <begin position="21"/>
        <end position="43"/>
    </location>
</feature>
<feature type="transmembrane region" description="Helical" evidence="1">
    <location>
        <begin position="105"/>
        <end position="125"/>
    </location>
</feature>
<feature type="transmembrane region" description="Helical" evidence="1">
    <location>
        <begin position="255"/>
        <end position="279"/>
    </location>
</feature>
<feature type="transmembrane region" description="Helical" evidence="1">
    <location>
        <begin position="332"/>
        <end position="352"/>
    </location>
</feature>
<proteinExistence type="predicted"/>
<evidence type="ECO:0000259" key="2">
    <source>
        <dbReference type="Pfam" id="PF01757"/>
    </source>
</evidence>
<sequence>MASSPFHKRPIALAPLNGVRVLACTGITLFHVALLFVAAGSAWHWYDILDRHKWANLACGAAFMFAMTTFMILTGLLAASRIIPGLEQGQDQWRKVIWSYYARRIWRILPAYYVALAINACAWSWPAAWSSPSPEAEALQDYFKMGNSRAAWTLPLLISNITLDMRSFIFCWNIPVQLQFYLLLPLIGLLLQPQSPSFRRRIAWTCVLAAVVATLYRIVIVMAFSIQAQLPIGAHSHAASHHPSSVVAAWGFLDWLYSAFISRMTDLALGILIYIIIASPRACAAIRSRPWVCTIVSALVSAFVVSTCLADSDIRPRPEEVAPLSARLGVQVVAFGVVVPVTLAWLVLYVLVQPGWPARRAAEILGSPKTLYHKNYSPYTTHTVNTSKPPVTEIRGA</sequence>
<evidence type="ECO:0000313" key="4">
    <source>
        <dbReference type="Proteomes" id="UP001485043"/>
    </source>
</evidence>
<evidence type="ECO:0000256" key="1">
    <source>
        <dbReference type="SAM" id="Phobius"/>
    </source>
</evidence>
<dbReference type="AlphaFoldDB" id="A0AAW1TAW3"/>
<organism evidence="3 4">
    <name type="scientific">Apatococcus fuscideae</name>
    <dbReference type="NCBI Taxonomy" id="2026836"/>
    <lineage>
        <taxon>Eukaryota</taxon>
        <taxon>Viridiplantae</taxon>
        <taxon>Chlorophyta</taxon>
        <taxon>core chlorophytes</taxon>
        <taxon>Trebouxiophyceae</taxon>
        <taxon>Chlorellales</taxon>
        <taxon>Chlorellaceae</taxon>
        <taxon>Apatococcus</taxon>
    </lineage>
</organism>
<feature type="transmembrane region" description="Helical" evidence="1">
    <location>
        <begin position="63"/>
        <end position="84"/>
    </location>
</feature>
<dbReference type="InterPro" id="IPR002656">
    <property type="entry name" value="Acyl_transf_3_dom"/>
</dbReference>
<feature type="transmembrane region" description="Helical" evidence="1">
    <location>
        <begin position="202"/>
        <end position="226"/>
    </location>
</feature>
<name>A0AAW1TAW3_9CHLO</name>
<dbReference type="InterPro" id="IPR050879">
    <property type="entry name" value="Acyltransferase_3"/>
</dbReference>
<dbReference type="Proteomes" id="UP001485043">
    <property type="component" value="Unassembled WGS sequence"/>
</dbReference>
<keyword evidence="1" id="KW-0472">Membrane</keyword>
<gene>
    <name evidence="3" type="ORF">WJX84_002961</name>
</gene>
<keyword evidence="1" id="KW-1133">Transmembrane helix</keyword>
<dbReference type="Pfam" id="PF01757">
    <property type="entry name" value="Acyl_transf_3"/>
    <property type="match status" value="1"/>
</dbReference>
<reference evidence="3 4" key="1">
    <citation type="journal article" date="2024" name="Nat. Commun.">
        <title>Phylogenomics reveals the evolutionary origins of lichenization in chlorophyte algae.</title>
        <authorList>
            <person name="Puginier C."/>
            <person name="Libourel C."/>
            <person name="Otte J."/>
            <person name="Skaloud P."/>
            <person name="Haon M."/>
            <person name="Grisel S."/>
            <person name="Petersen M."/>
            <person name="Berrin J.G."/>
            <person name="Delaux P.M."/>
            <person name="Dal Grande F."/>
            <person name="Keller J."/>
        </authorList>
    </citation>
    <scope>NUCLEOTIDE SEQUENCE [LARGE SCALE GENOMIC DNA]</scope>
    <source>
        <strain evidence="3 4">SAG 2523</strain>
    </source>
</reference>
<keyword evidence="1" id="KW-0812">Transmembrane</keyword>
<dbReference type="GO" id="GO:0000271">
    <property type="term" value="P:polysaccharide biosynthetic process"/>
    <property type="evidence" value="ECO:0007669"/>
    <property type="project" value="TreeGrafter"/>
</dbReference>
<dbReference type="EMBL" id="JALJOV010000200">
    <property type="protein sequence ID" value="KAK9865974.1"/>
    <property type="molecule type" value="Genomic_DNA"/>
</dbReference>
<protein>
    <recommendedName>
        <fullName evidence="2">Acyltransferase 3 domain-containing protein</fullName>
    </recommendedName>
</protein>
<keyword evidence="4" id="KW-1185">Reference proteome</keyword>
<feature type="domain" description="Acyltransferase 3" evidence="2">
    <location>
        <begin position="16"/>
        <end position="360"/>
    </location>
</feature>
<comment type="caution">
    <text evidence="3">The sequence shown here is derived from an EMBL/GenBank/DDBJ whole genome shotgun (WGS) entry which is preliminary data.</text>
</comment>
<dbReference type="GO" id="GO:0016020">
    <property type="term" value="C:membrane"/>
    <property type="evidence" value="ECO:0007669"/>
    <property type="project" value="TreeGrafter"/>
</dbReference>
<feature type="transmembrane region" description="Helical" evidence="1">
    <location>
        <begin position="167"/>
        <end position="190"/>
    </location>
</feature>
<dbReference type="PANTHER" id="PTHR23028">
    <property type="entry name" value="ACETYLTRANSFERASE"/>
    <property type="match status" value="1"/>
</dbReference>